<evidence type="ECO:0000313" key="6">
    <source>
        <dbReference type="EMBL" id="CAK9054920.1"/>
    </source>
</evidence>
<proteinExistence type="predicted"/>
<dbReference type="EMBL" id="CAXAMM010024236">
    <property type="protein sequence ID" value="CAK9054920.1"/>
    <property type="molecule type" value="Genomic_DNA"/>
</dbReference>
<keyword evidence="3" id="KW-1015">Disulfide bond</keyword>
<sequence length="75" mass="8211">MVSGSKRRECWAARDAFFACLDQGDGQMSPEAEKRCSEEWQQFQAKDRKSEGGDGDSTGPGDGALSARWQSGCYV</sequence>
<evidence type="ECO:0000256" key="4">
    <source>
        <dbReference type="SAM" id="MobiDB-lite"/>
    </source>
</evidence>
<comment type="subcellular location">
    <subcellularLocation>
        <location evidence="1">Mitochondrion</location>
    </subcellularLocation>
</comment>
<feature type="region of interest" description="Disordered" evidence="4">
    <location>
        <begin position="24"/>
        <end position="75"/>
    </location>
</feature>
<accession>A0ABP0MTR7</accession>
<dbReference type="EMBL" id="CAXAMM010024213">
    <property type="protein sequence ID" value="CAK9054880.1"/>
    <property type="molecule type" value="Genomic_DNA"/>
</dbReference>
<evidence type="ECO:0000256" key="3">
    <source>
        <dbReference type="ARBA" id="ARBA00023157"/>
    </source>
</evidence>
<gene>
    <name evidence="5" type="ORF">SCF082_LOCUS29737</name>
    <name evidence="6" type="ORF">SCF082_LOCUS29761</name>
</gene>
<evidence type="ECO:0000313" key="5">
    <source>
        <dbReference type="EMBL" id="CAK9054880.1"/>
    </source>
</evidence>
<organism evidence="5 7">
    <name type="scientific">Durusdinium trenchii</name>
    <dbReference type="NCBI Taxonomy" id="1381693"/>
    <lineage>
        <taxon>Eukaryota</taxon>
        <taxon>Sar</taxon>
        <taxon>Alveolata</taxon>
        <taxon>Dinophyceae</taxon>
        <taxon>Suessiales</taxon>
        <taxon>Symbiodiniaceae</taxon>
        <taxon>Durusdinium</taxon>
    </lineage>
</organism>
<keyword evidence="7" id="KW-1185">Reference proteome</keyword>
<evidence type="ECO:0000256" key="2">
    <source>
        <dbReference type="ARBA" id="ARBA00023128"/>
    </source>
</evidence>
<protein>
    <submittedName>
        <fullName evidence="5">Uncharacterized protein</fullName>
    </submittedName>
</protein>
<reference evidence="5 7" key="1">
    <citation type="submission" date="2024-02" db="EMBL/GenBank/DDBJ databases">
        <authorList>
            <person name="Chen Y."/>
            <person name="Shah S."/>
            <person name="Dougan E. K."/>
            <person name="Thang M."/>
            <person name="Chan C."/>
        </authorList>
    </citation>
    <scope>NUCLEOTIDE SEQUENCE [LARGE SCALE GENOMIC DNA]</scope>
</reference>
<evidence type="ECO:0000313" key="7">
    <source>
        <dbReference type="Proteomes" id="UP001642464"/>
    </source>
</evidence>
<keyword evidence="2" id="KW-0496">Mitochondrion</keyword>
<comment type="caution">
    <text evidence="5">The sequence shown here is derived from an EMBL/GenBank/DDBJ whole genome shotgun (WGS) entry which is preliminary data.</text>
</comment>
<dbReference type="InterPro" id="IPR048280">
    <property type="entry name" value="COX6B-like"/>
</dbReference>
<name>A0ABP0MTR7_9DINO</name>
<evidence type="ECO:0000256" key="1">
    <source>
        <dbReference type="ARBA" id="ARBA00004173"/>
    </source>
</evidence>
<dbReference type="Pfam" id="PF02297">
    <property type="entry name" value="COX6B"/>
    <property type="match status" value="1"/>
</dbReference>
<dbReference type="Proteomes" id="UP001642464">
    <property type="component" value="Unassembled WGS sequence"/>
</dbReference>